<keyword evidence="1" id="KW-0732">Signal</keyword>
<comment type="caution">
    <text evidence="2">The sequence shown here is derived from an EMBL/GenBank/DDBJ whole genome shotgun (WGS) entry which is preliminary data.</text>
</comment>
<evidence type="ECO:0008006" key="4">
    <source>
        <dbReference type="Google" id="ProtNLM"/>
    </source>
</evidence>
<proteinExistence type="predicted"/>
<sequence length="307" mass="34171">MKKSVITLLIVAIILSLTACGGGATPDSASPDTATADQTADNPYNLVSSVKVYQKDAAQGFWIPQNTTTVEYDRTYPVRFTTVNEDDPEHPKITACAYTFDEENPLTRVDTVNTSSAKTTAEYQNGRLSTVNTVSASKTSSTVYQYGGDDDYYTLALTETRRDESGDDPAVTNEEVDSVIVTTQNGLLKTTSDSGVYANRADGDKKEWQRLRGIYTADYDDDGIISVMTGDLGKDGKRAEKRFVTTRDGGRITEIVEEIPGDDDSWTQLMKYEFAYNDTAITPMRYSLMMNWFLAGGDNQYYHYHWY</sequence>
<name>A0A934WUE0_9FIRM</name>
<protein>
    <recommendedName>
        <fullName evidence="4">YD repeat-containing protein</fullName>
    </recommendedName>
</protein>
<keyword evidence="3" id="KW-1185">Reference proteome</keyword>
<gene>
    <name evidence="2" type="ORF">JKK62_16080</name>
</gene>
<dbReference type="PROSITE" id="PS51257">
    <property type="entry name" value="PROKAR_LIPOPROTEIN"/>
    <property type="match status" value="1"/>
</dbReference>
<dbReference type="EMBL" id="JAEQMG010000180">
    <property type="protein sequence ID" value="MBK6090142.1"/>
    <property type="molecule type" value="Genomic_DNA"/>
</dbReference>
<feature type="signal peptide" evidence="1">
    <location>
        <begin position="1"/>
        <end position="19"/>
    </location>
</feature>
<reference evidence="2" key="1">
    <citation type="submission" date="2021-01" db="EMBL/GenBank/DDBJ databases">
        <title>Genome public.</title>
        <authorList>
            <person name="Liu C."/>
            <person name="Sun Q."/>
        </authorList>
    </citation>
    <scope>NUCLEOTIDE SEQUENCE</scope>
    <source>
        <strain evidence="2">M6</strain>
    </source>
</reference>
<evidence type="ECO:0000256" key="1">
    <source>
        <dbReference type="SAM" id="SignalP"/>
    </source>
</evidence>
<evidence type="ECO:0000313" key="2">
    <source>
        <dbReference type="EMBL" id="MBK6090142.1"/>
    </source>
</evidence>
<organism evidence="2 3">
    <name type="scientific">Ruminococcus difficilis</name>
    <dbReference type="NCBI Taxonomy" id="2763069"/>
    <lineage>
        <taxon>Bacteria</taxon>
        <taxon>Bacillati</taxon>
        <taxon>Bacillota</taxon>
        <taxon>Clostridia</taxon>
        <taxon>Eubacteriales</taxon>
        <taxon>Oscillospiraceae</taxon>
        <taxon>Ruminococcus</taxon>
    </lineage>
</organism>
<dbReference type="Proteomes" id="UP000633365">
    <property type="component" value="Unassembled WGS sequence"/>
</dbReference>
<dbReference type="RefSeq" id="WP_201428820.1">
    <property type="nucleotide sequence ID" value="NZ_JAEQMG010000180.1"/>
</dbReference>
<feature type="chain" id="PRO_5039281144" description="YD repeat-containing protein" evidence="1">
    <location>
        <begin position="20"/>
        <end position="307"/>
    </location>
</feature>
<dbReference type="AlphaFoldDB" id="A0A934WUE0"/>
<accession>A0A934WUE0</accession>
<evidence type="ECO:0000313" key="3">
    <source>
        <dbReference type="Proteomes" id="UP000633365"/>
    </source>
</evidence>